<dbReference type="RefSeq" id="WP_288197612.1">
    <property type="nucleotide sequence ID" value="NZ_LT608334.1"/>
</dbReference>
<proteinExistence type="predicted"/>
<protein>
    <recommendedName>
        <fullName evidence="2">DUF429 domain-containing protein</fullName>
    </recommendedName>
</protein>
<accession>A0A212LJT8</accession>
<dbReference type="InterPro" id="IPR008306">
    <property type="entry name" value="UCP018008"/>
</dbReference>
<gene>
    <name evidence="1" type="ORF">KL86PLE_60130</name>
</gene>
<evidence type="ECO:0008006" key="2">
    <source>
        <dbReference type="Google" id="ProtNLM"/>
    </source>
</evidence>
<dbReference type="Pfam" id="PF04250">
    <property type="entry name" value="DUF429"/>
    <property type="match status" value="1"/>
</dbReference>
<name>A0A212LJT8_9HYPH</name>
<sequence>MSASPPEKIVLGIDAAWTAANPSGVALAAGASGVWRLLAVAASFEDFIALSDAGQGSGPAALIAAAARLAGRAPDLVAVDMPMMDAPIVARRAADNAVNRAYAGRGAGTHSPTVDRPGAVGRALESGLSEAGYPLATLDIRPPCRIEIYPHPALIELTGAARRLEYKISRTGRYWPGLPLAERRRRLSGVWSTIVAALDGTLAGSSALLPLPPSEARGRSLKAFEDRLDAVVAAHAGAMALYGRARPYGDAASAVWVPFGGSGGR</sequence>
<dbReference type="EMBL" id="FMJD01000010">
    <property type="protein sequence ID" value="SCM77815.1"/>
    <property type="molecule type" value="Genomic_DNA"/>
</dbReference>
<evidence type="ECO:0000313" key="1">
    <source>
        <dbReference type="EMBL" id="SCM77815.1"/>
    </source>
</evidence>
<organism evidence="1">
    <name type="scientific">uncultured Pleomorphomonas sp</name>
    <dbReference type="NCBI Taxonomy" id="442121"/>
    <lineage>
        <taxon>Bacteria</taxon>
        <taxon>Pseudomonadati</taxon>
        <taxon>Pseudomonadota</taxon>
        <taxon>Alphaproteobacteria</taxon>
        <taxon>Hyphomicrobiales</taxon>
        <taxon>Pleomorphomonadaceae</taxon>
        <taxon>Pleomorphomonas</taxon>
        <taxon>environmental samples</taxon>
    </lineage>
</organism>
<dbReference type="PIRSF" id="PIRSF018008">
    <property type="entry name" value="UCP018008"/>
    <property type="match status" value="1"/>
</dbReference>
<dbReference type="InterPro" id="IPR007362">
    <property type="entry name" value="DUF429"/>
</dbReference>
<dbReference type="AlphaFoldDB" id="A0A212LJT8"/>
<reference evidence="1" key="1">
    <citation type="submission" date="2016-08" db="EMBL/GenBank/DDBJ databases">
        <authorList>
            <person name="Seilhamer J.J."/>
        </authorList>
    </citation>
    <scope>NUCLEOTIDE SEQUENCE</scope>
    <source>
        <strain evidence="1">86</strain>
    </source>
</reference>